<keyword evidence="1" id="KW-0444">Lipid biosynthesis</keyword>
<proteinExistence type="inferred from homology"/>
<dbReference type="AlphaFoldDB" id="A0AAN6N299"/>
<gene>
    <name evidence="7" type="ORF">QBC46DRAFT_266634</name>
</gene>
<evidence type="ECO:0000313" key="7">
    <source>
        <dbReference type="EMBL" id="KAK3937855.1"/>
    </source>
</evidence>
<keyword evidence="8" id="KW-1185">Reference proteome</keyword>
<dbReference type="InterPro" id="IPR051593">
    <property type="entry name" value="Ergosterol_Biosynth_ERG27"/>
</dbReference>
<name>A0AAN6N299_9PEZI</name>
<keyword evidence="5" id="KW-0443">Lipid metabolism</keyword>
<dbReference type="PANTHER" id="PTHR43647:SF1">
    <property type="entry name" value="3-KETO-STEROID REDUCTASE ERG27"/>
    <property type="match status" value="1"/>
</dbReference>
<keyword evidence="3" id="KW-0752">Steroid biosynthesis</keyword>
<protein>
    <recommendedName>
        <fullName evidence="9">3-keto-steroid reductase</fullName>
    </recommendedName>
</protein>
<dbReference type="InterPro" id="IPR036291">
    <property type="entry name" value="NAD(P)-bd_dom_sf"/>
</dbReference>
<dbReference type="Proteomes" id="UP001303473">
    <property type="component" value="Unassembled WGS sequence"/>
</dbReference>
<dbReference type="Gene3D" id="3.40.50.720">
    <property type="entry name" value="NAD(P)-binding Rossmann-like Domain"/>
    <property type="match status" value="1"/>
</dbReference>
<reference evidence="8" key="1">
    <citation type="journal article" date="2023" name="Mol. Phylogenet. Evol.">
        <title>Genome-scale phylogeny and comparative genomics of the fungal order Sordariales.</title>
        <authorList>
            <person name="Hensen N."/>
            <person name="Bonometti L."/>
            <person name="Westerberg I."/>
            <person name="Brannstrom I.O."/>
            <person name="Guillou S."/>
            <person name="Cros-Aarteil S."/>
            <person name="Calhoun S."/>
            <person name="Haridas S."/>
            <person name="Kuo A."/>
            <person name="Mondo S."/>
            <person name="Pangilinan J."/>
            <person name="Riley R."/>
            <person name="LaButti K."/>
            <person name="Andreopoulos B."/>
            <person name="Lipzen A."/>
            <person name="Chen C."/>
            <person name="Yan M."/>
            <person name="Daum C."/>
            <person name="Ng V."/>
            <person name="Clum A."/>
            <person name="Steindorff A."/>
            <person name="Ohm R.A."/>
            <person name="Martin F."/>
            <person name="Silar P."/>
            <person name="Natvig D.O."/>
            <person name="Lalanne C."/>
            <person name="Gautier V."/>
            <person name="Ament-Velasquez S.L."/>
            <person name="Kruys A."/>
            <person name="Hutchinson M.I."/>
            <person name="Powell A.J."/>
            <person name="Barry K."/>
            <person name="Miller A.N."/>
            <person name="Grigoriev I.V."/>
            <person name="Debuchy R."/>
            <person name="Gladieux P."/>
            <person name="Hiltunen Thoren M."/>
            <person name="Johannesson H."/>
        </authorList>
    </citation>
    <scope>NUCLEOTIDE SEQUENCE [LARGE SCALE GENOMIC DNA]</scope>
    <source>
        <strain evidence="8">CBS 340.73</strain>
    </source>
</reference>
<keyword evidence="4" id="KW-0560">Oxidoreductase</keyword>
<dbReference type="SUPFAM" id="SSF51735">
    <property type="entry name" value="NAD(P)-binding Rossmann-fold domains"/>
    <property type="match status" value="1"/>
</dbReference>
<evidence type="ECO:0000313" key="8">
    <source>
        <dbReference type="Proteomes" id="UP001303473"/>
    </source>
</evidence>
<organism evidence="7 8">
    <name type="scientific">Diplogelasinospora grovesii</name>
    <dbReference type="NCBI Taxonomy" id="303347"/>
    <lineage>
        <taxon>Eukaryota</taxon>
        <taxon>Fungi</taxon>
        <taxon>Dikarya</taxon>
        <taxon>Ascomycota</taxon>
        <taxon>Pezizomycotina</taxon>
        <taxon>Sordariomycetes</taxon>
        <taxon>Sordariomycetidae</taxon>
        <taxon>Sordariales</taxon>
        <taxon>Diplogelasinosporaceae</taxon>
        <taxon>Diplogelasinospora</taxon>
    </lineage>
</organism>
<evidence type="ECO:0000256" key="1">
    <source>
        <dbReference type="ARBA" id="ARBA00022516"/>
    </source>
</evidence>
<dbReference type="GO" id="GO:0006696">
    <property type="term" value="P:ergosterol biosynthetic process"/>
    <property type="evidence" value="ECO:0007669"/>
    <property type="project" value="TreeGrafter"/>
</dbReference>
<dbReference type="GO" id="GO:0005741">
    <property type="term" value="C:mitochondrial outer membrane"/>
    <property type="evidence" value="ECO:0007669"/>
    <property type="project" value="TreeGrafter"/>
</dbReference>
<evidence type="ECO:0008006" key="9">
    <source>
        <dbReference type="Google" id="ProtNLM"/>
    </source>
</evidence>
<evidence type="ECO:0000256" key="6">
    <source>
        <dbReference type="ARBA" id="ARBA00023593"/>
    </source>
</evidence>
<dbReference type="GO" id="GO:0005789">
    <property type="term" value="C:endoplasmic reticulum membrane"/>
    <property type="evidence" value="ECO:0007669"/>
    <property type="project" value="TreeGrafter"/>
</dbReference>
<evidence type="ECO:0000256" key="3">
    <source>
        <dbReference type="ARBA" id="ARBA00022955"/>
    </source>
</evidence>
<dbReference type="PANTHER" id="PTHR43647">
    <property type="entry name" value="DEHYDROGENASE"/>
    <property type="match status" value="1"/>
</dbReference>
<evidence type="ECO:0000256" key="4">
    <source>
        <dbReference type="ARBA" id="ARBA00023002"/>
    </source>
</evidence>
<comment type="similarity">
    <text evidence="6">Belongs to the short-chain dehydrogenases/reductases (SDR) family. ERG27 subfamily.</text>
</comment>
<dbReference type="EMBL" id="MU853843">
    <property type="protein sequence ID" value="KAK3937855.1"/>
    <property type="molecule type" value="Genomic_DNA"/>
</dbReference>
<dbReference type="GO" id="GO:0005811">
    <property type="term" value="C:lipid droplet"/>
    <property type="evidence" value="ECO:0007669"/>
    <property type="project" value="TreeGrafter"/>
</dbReference>
<evidence type="ECO:0000256" key="2">
    <source>
        <dbReference type="ARBA" id="ARBA00022857"/>
    </source>
</evidence>
<keyword evidence="2" id="KW-0521">NADP</keyword>
<sequence>MTQAPPWDSVPSRDTLFVLVTGANSGIGLGICQRLIDEYLLTRSLTSHLVIIPTTRSVRKSQETERALRKHARQFAATSDLLRSRAGGPDYDPKQATKRVHILSVELDLCNLPSIRLAAERLINDTFSNLCGADEGDADFTKLVDVKIPRLDAVIFNAGIGGWTGLDWPLVFHNILTRGLVQATTWPTFKGARGGHTVNPLACTSKEKKTEPLMGEVFCANVFGHYLFAHMLLPLLRRSAEEEDREIRPGRIIWEGSIEPVWGDLRLDDFQAVKTKAAYESTKRLTDVLCLTAALPGSWPYVQEYLDYGNNNKKTETTTPPKIYLTHPGVVQTTLFPLNAFMFFWYRVVLYIARFLGSPWHLITAYNGACAPVWLALQPQDALDAAKAEKSKWGSSTDRWGRCRVKKTEVEGWGWDGAVEDKSKDADTSVVLRKGVGRKYGAVDLTEERRVEFEELGAKCWKEMERLREEWEARMKSLTTSSH</sequence>
<comment type="caution">
    <text evidence="7">The sequence shown here is derived from an EMBL/GenBank/DDBJ whole genome shotgun (WGS) entry which is preliminary data.</text>
</comment>
<evidence type="ECO:0000256" key="5">
    <source>
        <dbReference type="ARBA" id="ARBA00023098"/>
    </source>
</evidence>
<dbReference type="GO" id="GO:0000253">
    <property type="term" value="F:3-beta-hydroxysteroid 3-dehydrogenase (NADP+) activity"/>
    <property type="evidence" value="ECO:0007669"/>
    <property type="project" value="TreeGrafter"/>
</dbReference>
<accession>A0AAN6N299</accession>